<keyword evidence="4" id="KW-1185">Reference proteome</keyword>
<accession>A0A1I7WSD6</accession>
<dbReference type="AlphaFoldDB" id="A0A1I7WSD6"/>
<dbReference type="Proteomes" id="UP000095283">
    <property type="component" value="Unplaced"/>
</dbReference>
<dbReference type="GO" id="GO:0005737">
    <property type="term" value="C:cytoplasm"/>
    <property type="evidence" value="ECO:0007669"/>
    <property type="project" value="TreeGrafter"/>
</dbReference>
<dbReference type="WBParaSite" id="Hba_08001">
    <property type="protein sequence ID" value="Hba_08001"/>
    <property type="gene ID" value="Hba_08001"/>
</dbReference>
<evidence type="ECO:0000259" key="3">
    <source>
        <dbReference type="Pfam" id="PF23210"/>
    </source>
</evidence>
<feature type="region of interest" description="Disordered" evidence="1">
    <location>
        <begin position="39"/>
        <end position="58"/>
    </location>
</feature>
<evidence type="ECO:0000256" key="2">
    <source>
        <dbReference type="SAM" id="SignalP"/>
    </source>
</evidence>
<dbReference type="InterPro" id="IPR055408">
    <property type="entry name" value="HEAT_MROH2B-like"/>
</dbReference>
<dbReference type="InterPro" id="IPR045206">
    <property type="entry name" value="Maestro_heat-like_prot"/>
</dbReference>
<protein>
    <submittedName>
        <fullName evidence="5">Importin-11</fullName>
    </submittedName>
</protein>
<proteinExistence type="predicted"/>
<evidence type="ECO:0000313" key="5">
    <source>
        <dbReference type="WBParaSite" id="Hba_08001"/>
    </source>
</evidence>
<sequence>MFFVLFFILCVIFYSLTQNAWSRAICAFCEAVRECETERPKEAAEEDTEDSPRYDHDNTDVSSRAIYVDQAEAIYEIIFQWMYSKDAKTRAEAAECVGELCLMVRSTKVIDDLKKLVTTILGLYKKAYSEQHTITLVLYIYMSFLIVMHKFNICCVSSIFRQLLWPYLFEFLCAERYIPVVGDICKCLCILVFREKEAGKQPDFETGFDNPRVAGRHAVLARLFVCLCNAPLNGLLARRAREAYNLMCCLSAWFHPAISDVLERWSERLEPLMDGEINIFYGKVYLTFMLVTDVCCTSIPSPVGDIPPAVELRGRRIARWHDACLEMLSACMTAVIDGDWRMELAASMGKQLDLYKDMADEKV</sequence>
<dbReference type="SUPFAM" id="SSF48371">
    <property type="entry name" value="ARM repeat"/>
    <property type="match status" value="1"/>
</dbReference>
<dbReference type="Pfam" id="PF23210">
    <property type="entry name" value="HEAT_Maestro_2"/>
    <property type="match status" value="1"/>
</dbReference>
<keyword evidence="2" id="KW-0732">Signal</keyword>
<evidence type="ECO:0000313" key="4">
    <source>
        <dbReference type="Proteomes" id="UP000095283"/>
    </source>
</evidence>
<dbReference type="PANTHER" id="PTHR23120:SF0">
    <property type="entry name" value="MAESTRO HEAT-LIKE REPEAT FAMILY MEMBER 1"/>
    <property type="match status" value="1"/>
</dbReference>
<dbReference type="InterPro" id="IPR016024">
    <property type="entry name" value="ARM-type_fold"/>
</dbReference>
<feature type="signal peptide" evidence="2">
    <location>
        <begin position="1"/>
        <end position="22"/>
    </location>
</feature>
<dbReference type="PANTHER" id="PTHR23120">
    <property type="entry name" value="MAESTRO-RELATED HEAT DOMAIN-CONTAINING"/>
    <property type="match status" value="1"/>
</dbReference>
<feature type="domain" description="MROH2B-like HEAT-repeats" evidence="3">
    <location>
        <begin position="160"/>
        <end position="273"/>
    </location>
</feature>
<name>A0A1I7WSD6_HETBA</name>
<organism evidence="4 5">
    <name type="scientific">Heterorhabditis bacteriophora</name>
    <name type="common">Entomopathogenic nematode worm</name>
    <dbReference type="NCBI Taxonomy" id="37862"/>
    <lineage>
        <taxon>Eukaryota</taxon>
        <taxon>Metazoa</taxon>
        <taxon>Ecdysozoa</taxon>
        <taxon>Nematoda</taxon>
        <taxon>Chromadorea</taxon>
        <taxon>Rhabditida</taxon>
        <taxon>Rhabditina</taxon>
        <taxon>Rhabditomorpha</taxon>
        <taxon>Strongyloidea</taxon>
        <taxon>Heterorhabditidae</taxon>
        <taxon>Heterorhabditis</taxon>
    </lineage>
</organism>
<reference evidence="5" key="1">
    <citation type="submission" date="2016-11" db="UniProtKB">
        <authorList>
            <consortium name="WormBaseParasite"/>
        </authorList>
    </citation>
    <scope>IDENTIFICATION</scope>
</reference>
<evidence type="ECO:0000256" key="1">
    <source>
        <dbReference type="SAM" id="MobiDB-lite"/>
    </source>
</evidence>
<feature type="chain" id="PRO_5009310772" evidence="2">
    <location>
        <begin position="23"/>
        <end position="363"/>
    </location>
</feature>